<evidence type="ECO:0000313" key="5">
    <source>
        <dbReference type="Proteomes" id="UP000039324"/>
    </source>
</evidence>
<dbReference type="EMBL" id="CDSF01000120">
    <property type="protein sequence ID" value="CEP01845.1"/>
    <property type="molecule type" value="Genomic_DNA"/>
</dbReference>
<dbReference type="Proteomes" id="UP000290189">
    <property type="component" value="Unassembled WGS sequence"/>
</dbReference>
<dbReference type="Proteomes" id="UP000039324">
    <property type="component" value="Unassembled WGS sequence"/>
</dbReference>
<proteinExistence type="predicted"/>
<feature type="signal peptide" evidence="2">
    <location>
        <begin position="1"/>
        <end position="16"/>
    </location>
</feature>
<keyword evidence="5" id="KW-1185">Reference proteome</keyword>
<evidence type="ECO:0008006" key="7">
    <source>
        <dbReference type="Google" id="ProtNLM"/>
    </source>
</evidence>
<sequence>MFWGGVLLLLCSVASCGIKAMPNRQHQPETSQHRGVRPPPHDGGHAQYRVYAGVPYASVRSMKRSAIAGVKCYEKNFGELFRVILEDLGQPETAAILTSFESHCRRGFSFISLPGSVMEKMNVIKASDTVNHRQLIELGMAVQESIQEELENSGRGDWIAVATRARPRTSGAIQEADRVSLSPGNLVHMDYRRQATLLSLLNEGDDFMNDFQFRLATSPIFKYHDNEYGSGNVERADEILELMHTINVWAPIVDVVRSQPLALMSADSLVAGQAKPCLLGDCNAQLIVSQVVCPTEDGWQHNKWYWKNEMAFGQAFVFDSRRTPHCAVPVEDPSHTRKSVEIRVLIMKPRIPDEMRSSPRQPCWTEAMLRVATVHVFTQLDTQASRLGQFPPHEQENIFLAAADLLRQHGYPDACPETPSLHDFLQSVDNGVF</sequence>
<name>A0A0G4J2R0_PLABS</name>
<accession>A0A0G4J2R0</accession>
<organism evidence="3 5">
    <name type="scientific">Plasmodiophora brassicae</name>
    <name type="common">Clubroot disease agent</name>
    <dbReference type="NCBI Taxonomy" id="37360"/>
    <lineage>
        <taxon>Eukaryota</taxon>
        <taxon>Sar</taxon>
        <taxon>Rhizaria</taxon>
        <taxon>Endomyxa</taxon>
        <taxon>Phytomyxea</taxon>
        <taxon>Plasmodiophorida</taxon>
        <taxon>Plasmodiophoridae</taxon>
        <taxon>Plasmodiophora</taxon>
    </lineage>
</organism>
<reference evidence="3 5" key="1">
    <citation type="submission" date="2015-02" db="EMBL/GenBank/DDBJ databases">
        <authorList>
            <person name="Chooi Y.-H."/>
        </authorList>
    </citation>
    <scope>NUCLEOTIDE SEQUENCE [LARGE SCALE GENOMIC DNA]</scope>
    <source>
        <strain evidence="3">E3</strain>
    </source>
</reference>
<evidence type="ECO:0000256" key="1">
    <source>
        <dbReference type="SAM" id="MobiDB-lite"/>
    </source>
</evidence>
<evidence type="ECO:0000313" key="3">
    <source>
        <dbReference type="EMBL" id="CEP01845.1"/>
    </source>
</evidence>
<dbReference type="EMBL" id="OVEO01000006">
    <property type="protein sequence ID" value="SPQ96583.1"/>
    <property type="molecule type" value="Genomic_DNA"/>
</dbReference>
<protein>
    <recommendedName>
        <fullName evidence="7">TauD/TfdA-like domain-containing protein</fullName>
    </recommendedName>
</protein>
<evidence type="ECO:0000313" key="4">
    <source>
        <dbReference type="EMBL" id="SPQ96583.1"/>
    </source>
</evidence>
<reference evidence="4 6" key="2">
    <citation type="submission" date="2018-03" db="EMBL/GenBank/DDBJ databases">
        <authorList>
            <person name="Fogelqvist J."/>
        </authorList>
    </citation>
    <scope>NUCLEOTIDE SEQUENCE [LARGE SCALE GENOMIC DNA]</scope>
</reference>
<gene>
    <name evidence="3" type="ORF">PBRA_008788</name>
    <name evidence="4" type="ORF">PLBR_LOCUS3798</name>
</gene>
<keyword evidence="4" id="KW-0496">Mitochondrion</keyword>
<geneLocation type="mitochondrion" evidence="4"/>
<dbReference type="OrthoDB" id="412788at2759"/>
<evidence type="ECO:0000256" key="2">
    <source>
        <dbReference type="SAM" id="SignalP"/>
    </source>
</evidence>
<dbReference type="AlphaFoldDB" id="A0A0G4J2R0"/>
<evidence type="ECO:0000313" key="6">
    <source>
        <dbReference type="Proteomes" id="UP000290189"/>
    </source>
</evidence>
<feature type="region of interest" description="Disordered" evidence="1">
    <location>
        <begin position="23"/>
        <end position="43"/>
    </location>
</feature>
<feature type="chain" id="PRO_5035990827" description="TauD/TfdA-like domain-containing protein" evidence="2">
    <location>
        <begin position="17"/>
        <end position="433"/>
    </location>
</feature>
<keyword evidence="2" id="KW-0732">Signal</keyword>